<dbReference type="InterPro" id="IPR036691">
    <property type="entry name" value="Endo/exonu/phosph_ase_sf"/>
</dbReference>
<dbReference type="InterPro" id="IPR044730">
    <property type="entry name" value="RNase_H-like_dom_plant"/>
</dbReference>
<dbReference type="GO" id="GO:0004523">
    <property type="term" value="F:RNA-DNA hybrid ribonuclease activity"/>
    <property type="evidence" value="ECO:0007669"/>
    <property type="project" value="InterPro"/>
</dbReference>
<feature type="region of interest" description="Disordered" evidence="1">
    <location>
        <begin position="446"/>
        <end position="466"/>
    </location>
</feature>
<dbReference type="Proteomes" id="UP000596661">
    <property type="component" value="Chromosome 9"/>
</dbReference>
<feature type="region of interest" description="Disordered" evidence="1">
    <location>
        <begin position="1700"/>
        <end position="1721"/>
    </location>
</feature>
<reference evidence="3" key="2">
    <citation type="submission" date="2021-03" db="UniProtKB">
        <authorList>
            <consortium name="EnsemblPlants"/>
        </authorList>
    </citation>
    <scope>IDENTIFICATION</scope>
</reference>
<evidence type="ECO:0000259" key="2">
    <source>
        <dbReference type="PROSITE" id="PS50878"/>
    </source>
</evidence>
<dbReference type="CDD" id="cd01650">
    <property type="entry name" value="RT_nLTR_like"/>
    <property type="match status" value="1"/>
</dbReference>
<dbReference type="Pfam" id="PF13966">
    <property type="entry name" value="zf-RVT"/>
    <property type="match status" value="1"/>
</dbReference>
<dbReference type="InterPro" id="IPR026960">
    <property type="entry name" value="RVT-Znf"/>
</dbReference>
<dbReference type="PANTHER" id="PTHR33116">
    <property type="entry name" value="REVERSE TRANSCRIPTASE ZINC-BINDING DOMAIN-CONTAINING PROTEIN-RELATED-RELATED"/>
    <property type="match status" value="1"/>
</dbReference>
<dbReference type="CDD" id="cd06222">
    <property type="entry name" value="RNase_H_like"/>
    <property type="match status" value="1"/>
</dbReference>
<evidence type="ECO:0000313" key="3">
    <source>
        <dbReference type="EnsemblPlants" id="cds.evm.model.09.1448"/>
    </source>
</evidence>
<dbReference type="Pfam" id="PF00078">
    <property type="entry name" value="RVT_1"/>
    <property type="match status" value="1"/>
</dbReference>
<dbReference type="InterPro" id="IPR036397">
    <property type="entry name" value="RNaseH_sf"/>
</dbReference>
<dbReference type="InterPro" id="IPR002156">
    <property type="entry name" value="RNaseH_domain"/>
</dbReference>
<dbReference type="InterPro" id="IPR043502">
    <property type="entry name" value="DNA/RNA_pol_sf"/>
</dbReference>
<dbReference type="PROSITE" id="PS50878">
    <property type="entry name" value="RT_POL"/>
    <property type="match status" value="1"/>
</dbReference>
<evidence type="ECO:0000313" key="4">
    <source>
        <dbReference type="Proteomes" id="UP000596661"/>
    </source>
</evidence>
<protein>
    <recommendedName>
        <fullName evidence="2">Reverse transcriptase domain-containing protein</fullName>
    </recommendedName>
</protein>
<dbReference type="InterPro" id="IPR000477">
    <property type="entry name" value="RT_dom"/>
</dbReference>
<evidence type="ECO:0000256" key="1">
    <source>
        <dbReference type="SAM" id="MobiDB-lite"/>
    </source>
</evidence>
<dbReference type="EnsemblPlants" id="evm.model.09.1448">
    <property type="protein sequence ID" value="cds.evm.model.09.1448"/>
    <property type="gene ID" value="evm.TU.09.1448"/>
</dbReference>
<dbReference type="InterPro" id="IPR012337">
    <property type="entry name" value="RNaseH-like_sf"/>
</dbReference>
<dbReference type="GO" id="GO:0003676">
    <property type="term" value="F:nucleic acid binding"/>
    <property type="evidence" value="ECO:0007669"/>
    <property type="project" value="InterPro"/>
</dbReference>
<dbReference type="PANTHER" id="PTHR33116:SF86">
    <property type="entry name" value="REVERSE TRANSCRIPTASE DOMAIN-CONTAINING PROTEIN"/>
    <property type="match status" value="1"/>
</dbReference>
<dbReference type="Pfam" id="PF13456">
    <property type="entry name" value="RVT_3"/>
    <property type="match status" value="1"/>
</dbReference>
<dbReference type="Pfam" id="PF14111">
    <property type="entry name" value="DUF4283"/>
    <property type="match status" value="1"/>
</dbReference>
<dbReference type="InterPro" id="IPR025836">
    <property type="entry name" value="Zn_knuckle_CX2CX4HX4C"/>
</dbReference>
<dbReference type="Pfam" id="PF14392">
    <property type="entry name" value="zf-CCHC_4"/>
    <property type="match status" value="1"/>
</dbReference>
<keyword evidence="4" id="KW-1185">Reference proteome</keyword>
<dbReference type="SUPFAM" id="SSF53098">
    <property type="entry name" value="Ribonuclease H-like"/>
    <property type="match status" value="1"/>
</dbReference>
<accession>A0A803QEG9</accession>
<dbReference type="InterPro" id="IPR025558">
    <property type="entry name" value="DUF4283"/>
</dbReference>
<dbReference type="EMBL" id="UZAU01000769">
    <property type="status" value="NOT_ANNOTATED_CDS"/>
    <property type="molecule type" value="Genomic_DNA"/>
</dbReference>
<sequence>MDSLSHDISSSLSLTDEERSIFCIPDYTPPNVETHQPSLIAKVLTHQNVYKQIFIDQMSGHWQGRFRVLITEYKGDDGLFHIKFSCEGDKRRVLNKEPWHFQNHLIILRAPDALQNVSKEDLVFTPFWVQIYRLPFLSKTKMLAEALGNIIGEFIEVFDDSTNEGWGPFLRVRVKLCTTKPLLRGHMIRLPKIKDEFWVDFRYERLPEFCFECGCLGHPYERCIAFMERMDNGNDDDFEYGPWMKGAKLPTHNYDRYRTDFAKGNAWPLLTRLARTTLTPTLLALHTRRSAPPPTLFEGETSQHPLTLHQNFSHPTTMLQSMPSHTTSHIASTPSSGITTSHYPSSHSNSTHPSITTLPNNHANILPNNQLTSFTTPQPIQLPTPPVSSLTNQKMPPFQSAISTNTATCRLPLSPISHLPTQPFTTSSIPTVVGSSINANSPLHLANSGQAPHHVTHPTPSSPSAIATNASHKSIVADLSHVYMPDLHTNIYATYPPSTHPSPTNTSLASPTLPMPPQHLTTLPQATVTIGKENQPPPTTFKRQNDSLSMRKFLKRCRNAQGISSSTLSRDDDIETLVSDFEDSILSHDSIAEQSPHILFLMETKLPSNSINRVRQSLSFPNGLESPRIGLSGGLLLLWKDEANISLLNMGPTYFDCYMMIDNGPTIHFTCFYGAPEVANRQASWTLLERLADVAPQLPCHWESFFDSPQVCHLDYFQSDHRAVSASFHLLSSRISNSKRKSRLRFEKLWLSDPESKDIIAASWSNFDSHDPISAVMANQTLCAEKLQQWHSHKYGKMKKKIKACQTKVEQLNNSPSQTGTHFNDLKHAESILDELLEQEEVYWQQRSRVDWLACGDKNTKFFHAKANARKTNNRIKFLYNVTGGKATSNAEISSIIHDYYADIFTAGPIDAIALENTLNCIPTMVTANHNESLLAPFTMLDVENALKTMSADKGPGIDGMSAMFYQQHWSIVGDLVSRAVLNVLNNGADPSSFNHTLITLIPKIKKPHHVKDFRPISLCNVISKLVTKMIVARFKEVLPLVISETQSAFLANRLITDNVLVAFELVHAIKNKTSGRHGIASLKLDMSKAFDRVEWTFIEEVMKKMGFASGWITLIMSCLTTNKFSFLVNGEVTGSLIPTRGLRQGCPLSPYLFLICAEGLSRLLQHEQDQGNLHGFKLTRRAPMISHLLFADDSLLFCQADESSCLAIKRVLDTYHKASGQFINRDKSVMSFSPNTTLAAQIFFHRHLSMPISECHEKYLGLPSYSGRDKRELFSNIKERIWKLMQSWSEKLFSAGGREVLLKAVVQSIPTYAMSCFRLPVYFCNQLESMMANFWWGLNENGSKIHWRSWNLLCKTKGEGGMGFRSFIQFNQALLAKQAWRIVEYPNSLLSTLLKSKYFPHNSFLEASMGHSPSLTWQGIRWGRELLAHGLRWKIGEGRTVRSGFDPWLPGHSSFLPITYSGPPNGVVANLITDERQWNIPLLQQYFCPLDIEKILTLPLSFFPTRDKLIWHHHSSGNFTVQSAYHLATSLENEDLSSSSTSAVQWWKHFWSLQIPQKVKIFAWRVIHDALPVATSLVRRKIITDSTCSICKQAWESTGHALFGCKYAKAVWRSFHFNFNWSAAISMKNGDYLMYLSSIYNKAEMEELFCIMWAIWGERNKVVHGKNARRANDLAVFATVFLQNFRAAQHKPVAAATAPAATDVAGPSQQPSKPPAATAALSSWRPPAADCYKLNTDAAAENSSNTIGVGAVLRDASGSVTGALAMPIIGNFKSHEMEAKALFHSLNWALQQQLPITHIETDALMVVNALKAPFNSNSEFSDLISDVHSLLSFFPNVSVSHVYRTANNAAHGLAKFALGLDEACTWLEFIPPPIYSVIVNES</sequence>
<organism evidence="3 4">
    <name type="scientific">Cannabis sativa</name>
    <name type="common">Hemp</name>
    <name type="synonym">Marijuana</name>
    <dbReference type="NCBI Taxonomy" id="3483"/>
    <lineage>
        <taxon>Eukaryota</taxon>
        <taxon>Viridiplantae</taxon>
        <taxon>Streptophyta</taxon>
        <taxon>Embryophyta</taxon>
        <taxon>Tracheophyta</taxon>
        <taxon>Spermatophyta</taxon>
        <taxon>Magnoliopsida</taxon>
        <taxon>eudicotyledons</taxon>
        <taxon>Gunneridae</taxon>
        <taxon>Pentapetalae</taxon>
        <taxon>rosids</taxon>
        <taxon>fabids</taxon>
        <taxon>Rosales</taxon>
        <taxon>Cannabaceae</taxon>
        <taxon>Cannabis</taxon>
    </lineage>
</organism>
<proteinExistence type="predicted"/>
<dbReference type="Gene3D" id="3.30.420.10">
    <property type="entry name" value="Ribonuclease H-like superfamily/Ribonuclease H"/>
    <property type="match status" value="1"/>
</dbReference>
<dbReference type="SUPFAM" id="SSF56219">
    <property type="entry name" value="DNase I-like"/>
    <property type="match status" value="1"/>
</dbReference>
<dbReference type="SUPFAM" id="SSF56672">
    <property type="entry name" value="DNA/RNA polymerases"/>
    <property type="match status" value="1"/>
</dbReference>
<feature type="domain" description="Reverse transcriptase" evidence="2">
    <location>
        <begin position="983"/>
        <end position="1265"/>
    </location>
</feature>
<name>A0A803QEG9_CANSA</name>
<feature type="region of interest" description="Disordered" evidence="1">
    <location>
        <begin position="320"/>
        <end position="352"/>
    </location>
</feature>
<reference evidence="3" key="1">
    <citation type="submission" date="2018-11" db="EMBL/GenBank/DDBJ databases">
        <authorList>
            <person name="Grassa J C."/>
        </authorList>
    </citation>
    <scope>NUCLEOTIDE SEQUENCE [LARGE SCALE GENOMIC DNA]</scope>
</reference>
<dbReference type="Gramene" id="evm.model.09.1448">
    <property type="protein sequence ID" value="cds.evm.model.09.1448"/>
    <property type="gene ID" value="evm.TU.09.1448"/>
</dbReference>